<dbReference type="PANTHER" id="PTHR21513">
    <property type="entry name" value="MAJOR SPERM PROTEIN"/>
    <property type="match status" value="1"/>
</dbReference>
<dbReference type="InterPro" id="IPR000535">
    <property type="entry name" value="MSP_dom"/>
</dbReference>
<dbReference type="PANTHER" id="PTHR21513:SF19">
    <property type="entry name" value="MAJOR SPERM PROTEIN"/>
    <property type="match status" value="1"/>
</dbReference>
<comment type="function">
    <text evidence="1">Central component in molecular interactions underlying sperm crawling. Forms an extensive filament system that extends from sperm villipoda, along the leading edge of the pseudopod.</text>
</comment>
<dbReference type="PROSITE" id="PS50202">
    <property type="entry name" value="MSP"/>
    <property type="match status" value="1"/>
</dbReference>
<dbReference type="InterPro" id="IPR008962">
    <property type="entry name" value="PapD-like_sf"/>
</dbReference>
<dbReference type="Proteomes" id="UP000005239">
    <property type="component" value="Unassembled WGS sequence"/>
</dbReference>
<dbReference type="OrthoDB" id="264603at2759"/>
<organism evidence="3 4">
    <name type="scientific">Pristionchus pacificus</name>
    <name type="common">Parasitic nematode worm</name>
    <dbReference type="NCBI Taxonomy" id="54126"/>
    <lineage>
        <taxon>Eukaryota</taxon>
        <taxon>Metazoa</taxon>
        <taxon>Ecdysozoa</taxon>
        <taxon>Nematoda</taxon>
        <taxon>Chromadorea</taxon>
        <taxon>Rhabditida</taxon>
        <taxon>Rhabditina</taxon>
        <taxon>Diplogasteromorpha</taxon>
        <taxon>Diplogasteroidea</taxon>
        <taxon>Neodiplogasteridae</taxon>
        <taxon>Pristionchus</taxon>
    </lineage>
</organism>
<evidence type="ECO:0000256" key="1">
    <source>
        <dbReference type="RuleBase" id="RU003425"/>
    </source>
</evidence>
<feature type="region of interest" description="Disordered" evidence="2">
    <location>
        <begin position="147"/>
        <end position="242"/>
    </location>
</feature>
<dbReference type="InterPro" id="IPR013783">
    <property type="entry name" value="Ig-like_fold"/>
</dbReference>
<sequence length="242" mass="26383">MAAQKSKLIIGTRPGERPFKLKIDPPDRVYLPWTKGATFRTTINLTNSTAQLQIRLPDPAVMPMYKIKCTDNNVFRVQPPIGFLDAGATVEINVYQSAKTRPEEQKHFVMFLHHVATAEDKNSKKDIAKVWRWEDAAADGVTRVQAHFDEPPKGAGAKTPVSTRAPRSKTSGASVEDKKSVMAPVTAMAPATKVSAARQADDKKKAAGGTTTPVAKKKAAARKKDSSNSKDKTQTAEEKTTN</sequence>
<name>A0A2A6CDV1_PRIPA</name>
<accession>A0A8R1Y969</accession>
<evidence type="ECO:0000313" key="4">
    <source>
        <dbReference type="Proteomes" id="UP000005239"/>
    </source>
</evidence>
<dbReference type="Gene3D" id="2.60.40.10">
    <property type="entry name" value="Immunoglobulins"/>
    <property type="match status" value="1"/>
</dbReference>
<keyword evidence="4" id="KW-1185">Reference proteome</keyword>
<gene>
    <name evidence="3" type="primary">WBGene00097811</name>
</gene>
<reference evidence="3" key="2">
    <citation type="submission" date="2022-06" db="UniProtKB">
        <authorList>
            <consortium name="EnsemblMetazoa"/>
        </authorList>
    </citation>
    <scope>IDENTIFICATION</scope>
    <source>
        <strain evidence="3">PS312</strain>
    </source>
</reference>
<keyword evidence="1" id="KW-0206">Cytoskeleton</keyword>
<evidence type="ECO:0000256" key="2">
    <source>
        <dbReference type="SAM" id="MobiDB-lite"/>
    </source>
</evidence>
<dbReference type="EnsemblMetazoa" id="PPA08257.1">
    <property type="protein sequence ID" value="PPA08257.1"/>
    <property type="gene ID" value="WBGene00097811"/>
</dbReference>
<feature type="compositionally biased region" description="Basic and acidic residues" evidence="2">
    <location>
        <begin position="222"/>
        <end position="242"/>
    </location>
</feature>
<proteinExistence type="predicted"/>
<dbReference type="AlphaFoldDB" id="A0A2A6CDV1"/>
<dbReference type="Pfam" id="PF00635">
    <property type="entry name" value="Motile_Sperm"/>
    <property type="match status" value="1"/>
</dbReference>
<protein>
    <recommendedName>
        <fullName evidence="1">Major sperm protein</fullName>
    </recommendedName>
</protein>
<reference evidence="4" key="1">
    <citation type="journal article" date="2008" name="Nat. Genet.">
        <title>The Pristionchus pacificus genome provides a unique perspective on nematode lifestyle and parasitism.</title>
        <authorList>
            <person name="Dieterich C."/>
            <person name="Clifton S.W."/>
            <person name="Schuster L.N."/>
            <person name="Chinwalla A."/>
            <person name="Delehaunty K."/>
            <person name="Dinkelacker I."/>
            <person name="Fulton L."/>
            <person name="Fulton R."/>
            <person name="Godfrey J."/>
            <person name="Minx P."/>
            <person name="Mitreva M."/>
            <person name="Roeseler W."/>
            <person name="Tian H."/>
            <person name="Witte H."/>
            <person name="Yang S.P."/>
            <person name="Wilson R.K."/>
            <person name="Sommer R.J."/>
        </authorList>
    </citation>
    <scope>NUCLEOTIDE SEQUENCE [LARGE SCALE GENOMIC DNA]</scope>
    <source>
        <strain evidence="4">PS312</strain>
    </source>
</reference>
<dbReference type="SUPFAM" id="SSF49354">
    <property type="entry name" value="PapD-like"/>
    <property type="match status" value="1"/>
</dbReference>
<evidence type="ECO:0000313" key="3">
    <source>
        <dbReference type="EnsemblMetazoa" id="PPA08257.1"/>
    </source>
</evidence>
<accession>A0A2A6CDV1</accession>
<keyword evidence="1" id="KW-0963">Cytoplasm</keyword>